<organism evidence="1 2">
    <name type="scientific">Pseudidiomarina maritima</name>
    <dbReference type="NCBI Taxonomy" id="519453"/>
    <lineage>
        <taxon>Bacteria</taxon>
        <taxon>Pseudomonadati</taxon>
        <taxon>Pseudomonadota</taxon>
        <taxon>Gammaproteobacteria</taxon>
        <taxon>Alteromonadales</taxon>
        <taxon>Idiomarinaceae</taxon>
        <taxon>Pseudidiomarina</taxon>
    </lineage>
</organism>
<evidence type="ECO:0000313" key="2">
    <source>
        <dbReference type="Proteomes" id="UP000246964"/>
    </source>
</evidence>
<dbReference type="PANTHER" id="PTHR13061">
    <property type="entry name" value="DYNACTIN SUBUNIT P25"/>
    <property type="match status" value="1"/>
</dbReference>
<proteinExistence type="predicted"/>
<dbReference type="AlphaFoldDB" id="A0A317Q127"/>
<protein>
    <submittedName>
        <fullName evidence="1">Carbonic anhydrase/acetyltransferase-like protein (Isoleucine patch superfamily)</fullName>
    </submittedName>
</protein>
<name>A0A317Q127_9GAMM</name>
<dbReference type="EMBL" id="QGTT01000021">
    <property type="protein sequence ID" value="PWW09226.1"/>
    <property type="molecule type" value="Genomic_DNA"/>
</dbReference>
<dbReference type="Pfam" id="PF00132">
    <property type="entry name" value="Hexapep"/>
    <property type="match status" value="1"/>
</dbReference>
<dbReference type="Gene3D" id="2.160.10.10">
    <property type="entry name" value="Hexapeptide repeat proteins"/>
    <property type="match status" value="1"/>
</dbReference>
<comment type="caution">
    <text evidence="1">The sequence shown here is derived from an EMBL/GenBank/DDBJ whole genome shotgun (WGS) entry which is preliminary data.</text>
</comment>
<dbReference type="PANTHER" id="PTHR13061:SF56">
    <property type="entry name" value="PROTEIN YRDA"/>
    <property type="match status" value="1"/>
</dbReference>
<dbReference type="OrthoDB" id="9803036at2"/>
<dbReference type="Proteomes" id="UP000246964">
    <property type="component" value="Unassembled WGS sequence"/>
</dbReference>
<dbReference type="CDD" id="cd04645">
    <property type="entry name" value="LbH_gamma_CA_like"/>
    <property type="match status" value="1"/>
</dbReference>
<dbReference type="InterPro" id="IPR047324">
    <property type="entry name" value="LbH_gamma_CA-like"/>
</dbReference>
<reference evidence="1 2" key="1">
    <citation type="submission" date="2018-05" db="EMBL/GenBank/DDBJ databases">
        <title>Freshwater and sediment microbial communities from various areas in North America, analyzing microbe dynamics in response to fracking.</title>
        <authorList>
            <person name="Lamendella R."/>
        </authorList>
    </citation>
    <scope>NUCLEOTIDE SEQUENCE [LARGE SCALE GENOMIC DNA]</scope>
    <source>
        <strain evidence="1 2">125B1</strain>
    </source>
</reference>
<dbReference type="RefSeq" id="WP_110076796.1">
    <property type="nucleotide sequence ID" value="NZ_QGTT01000021.1"/>
</dbReference>
<dbReference type="GO" id="GO:0016740">
    <property type="term" value="F:transferase activity"/>
    <property type="evidence" value="ECO:0007669"/>
    <property type="project" value="UniProtKB-KW"/>
</dbReference>
<accession>A0A317Q127</accession>
<sequence length="183" mass="19712">MSGDIRSYRGIEPQLGEHVYVDQSAVIVGDVQLGEHSSVWPLVAIRGDVNFVRIGARTNVQDNSVLHVSRISEGNPDGHPLLIGDDVTVGHHVMLHGCSIGNRVLIGMSAVIMDGAVVEDDVIIGAGSLVPPGKTLKSGYLYVGSPVKEARPLSQAERNFLPQSANNYVQLKEDYLLHVQQIS</sequence>
<keyword evidence="1" id="KW-0808">Transferase</keyword>
<dbReference type="InterPro" id="IPR011004">
    <property type="entry name" value="Trimer_LpxA-like_sf"/>
</dbReference>
<keyword evidence="2" id="KW-1185">Reference proteome</keyword>
<dbReference type="InterPro" id="IPR001451">
    <property type="entry name" value="Hexapep"/>
</dbReference>
<dbReference type="SUPFAM" id="SSF51161">
    <property type="entry name" value="Trimeric LpxA-like enzymes"/>
    <property type="match status" value="1"/>
</dbReference>
<evidence type="ECO:0000313" key="1">
    <source>
        <dbReference type="EMBL" id="PWW09226.1"/>
    </source>
</evidence>
<gene>
    <name evidence="1" type="ORF">DET45_1212</name>
</gene>
<dbReference type="InterPro" id="IPR050484">
    <property type="entry name" value="Transf_Hexapept/Carb_Anhydrase"/>
</dbReference>
<dbReference type="STRING" id="519453.SAMN04488070_2063"/>